<name>A0ABD0B8R6_AERCA</name>
<dbReference type="Proteomes" id="UP000737420">
    <property type="component" value="Unassembled WGS sequence"/>
</dbReference>
<proteinExistence type="predicted"/>
<organism evidence="1 2">
    <name type="scientific">Aeromonas caviae</name>
    <name type="common">Aeromonas punctata</name>
    <dbReference type="NCBI Taxonomy" id="648"/>
    <lineage>
        <taxon>Bacteria</taxon>
        <taxon>Pseudomonadati</taxon>
        <taxon>Pseudomonadota</taxon>
        <taxon>Gammaproteobacteria</taxon>
        <taxon>Aeromonadales</taxon>
        <taxon>Aeromonadaceae</taxon>
        <taxon>Aeromonas</taxon>
    </lineage>
</organism>
<protein>
    <submittedName>
        <fullName evidence="1">Uncharacterized protein</fullName>
    </submittedName>
</protein>
<dbReference type="EMBL" id="BPOP01000022">
    <property type="protein sequence ID" value="GJB92285.1"/>
    <property type="molecule type" value="Genomic_DNA"/>
</dbReference>
<reference evidence="1 2" key="1">
    <citation type="submission" date="2021-07" db="EMBL/GenBank/DDBJ databases">
        <title>Draft genome sequence of carbapenem-resistant Aeromonas spp. in Japan.</title>
        <authorList>
            <person name="Maehana S."/>
            <person name="Suzuki M."/>
            <person name="Kitasato H."/>
        </authorList>
    </citation>
    <scope>NUCLEOTIDE SEQUENCE [LARGE SCALE GENOMIC DNA]</scope>
    <source>
        <strain evidence="1 2">KAM382</strain>
    </source>
</reference>
<sequence>MNDALKILVKWAELQLKDIALGVPFKDVQAYEKLHSEQFEAWCKANNVGSSIALQIFGFKGVTSKKETAILHYQAAAKRARQWLDFSFEPCFQQHANLTIRPVVTVVYDGKTYTEEAAEHETPEMWSLYATERKSCLTYCFADLDTEDTAKEFAALLSEIHKLPLIA</sequence>
<dbReference type="RefSeq" id="WP_190284516.1">
    <property type="nucleotide sequence ID" value="NZ_AP024404.1"/>
</dbReference>
<comment type="caution">
    <text evidence="1">The sequence shown here is derived from an EMBL/GenBank/DDBJ whole genome shotgun (WGS) entry which is preliminary data.</text>
</comment>
<dbReference type="AlphaFoldDB" id="A0ABD0B8R6"/>
<evidence type="ECO:0000313" key="2">
    <source>
        <dbReference type="Proteomes" id="UP000737420"/>
    </source>
</evidence>
<gene>
    <name evidence="1" type="ORF">KAM382_23460</name>
</gene>
<accession>A0ABD0B8R6</accession>
<evidence type="ECO:0000313" key="1">
    <source>
        <dbReference type="EMBL" id="GJB92285.1"/>
    </source>
</evidence>